<comment type="caution">
    <text evidence="1">The sequence shown here is derived from an EMBL/GenBank/DDBJ whole genome shotgun (WGS) entry which is preliminary data.</text>
</comment>
<dbReference type="EMBL" id="CAJNOV010000801">
    <property type="protein sequence ID" value="CAF1038804.1"/>
    <property type="molecule type" value="Genomic_DNA"/>
</dbReference>
<sequence>MSDEDNNAMGPVMDATPEIQALAERPEIKEAAIDALHKKHRENRIHHFTEKHRETHLINWQVTQYAEEQ</sequence>
<dbReference type="AlphaFoldDB" id="A0A814JK81"/>
<evidence type="ECO:0000313" key="2">
    <source>
        <dbReference type="Proteomes" id="UP000663855"/>
    </source>
</evidence>
<gene>
    <name evidence="1" type="ORF">CJN711_LOCUS4169</name>
</gene>
<dbReference type="Proteomes" id="UP000663855">
    <property type="component" value="Unassembled WGS sequence"/>
</dbReference>
<feature type="non-terminal residue" evidence="1">
    <location>
        <position position="1"/>
    </location>
</feature>
<proteinExistence type="predicted"/>
<reference evidence="1" key="1">
    <citation type="submission" date="2021-02" db="EMBL/GenBank/DDBJ databases">
        <authorList>
            <person name="Nowell W R."/>
        </authorList>
    </citation>
    <scope>NUCLEOTIDE SEQUENCE</scope>
</reference>
<evidence type="ECO:0000313" key="1">
    <source>
        <dbReference type="EMBL" id="CAF1038804.1"/>
    </source>
</evidence>
<accession>A0A814JK81</accession>
<protein>
    <submittedName>
        <fullName evidence="1">Uncharacterized protein</fullName>
    </submittedName>
</protein>
<name>A0A814JK81_9BILA</name>
<organism evidence="1 2">
    <name type="scientific">Rotaria magnacalcarata</name>
    <dbReference type="NCBI Taxonomy" id="392030"/>
    <lineage>
        <taxon>Eukaryota</taxon>
        <taxon>Metazoa</taxon>
        <taxon>Spiralia</taxon>
        <taxon>Gnathifera</taxon>
        <taxon>Rotifera</taxon>
        <taxon>Eurotatoria</taxon>
        <taxon>Bdelloidea</taxon>
        <taxon>Philodinida</taxon>
        <taxon>Philodinidae</taxon>
        <taxon>Rotaria</taxon>
    </lineage>
</organism>